<dbReference type="CDD" id="cd03127">
    <property type="entry name" value="tetraspanin_LEL"/>
    <property type="match status" value="1"/>
</dbReference>
<organism evidence="6 7">
    <name type="scientific">Anopheles christyi</name>
    <dbReference type="NCBI Taxonomy" id="43041"/>
    <lineage>
        <taxon>Eukaryota</taxon>
        <taxon>Metazoa</taxon>
        <taxon>Ecdysozoa</taxon>
        <taxon>Arthropoda</taxon>
        <taxon>Hexapoda</taxon>
        <taxon>Insecta</taxon>
        <taxon>Pterygota</taxon>
        <taxon>Neoptera</taxon>
        <taxon>Endopterygota</taxon>
        <taxon>Diptera</taxon>
        <taxon>Nematocera</taxon>
        <taxon>Culicoidea</taxon>
        <taxon>Culicidae</taxon>
        <taxon>Anophelinae</taxon>
        <taxon>Anopheles</taxon>
    </lineage>
</organism>
<evidence type="ECO:0000256" key="1">
    <source>
        <dbReference type="ARBA" id="ARBA00004141"/>
    </source>
</evidence>
<proteinExistence type="predicted"/>
<dbReference type="GO" id="GO:0005886">
    <property type="term" value="C:plasma membrane"/>
    <property type="evidence" value="ECO:0007669"/>
    <property type="project" value="TreeGrafter"/>
</dbReference>
<protein>
    <submittedName>
        <fullName evidence="6">Tetraspanin</fullName>
    </submittedName>
</protein>
<dbReference type="EnsemblMetazoa" id="ACHR000147-RA">
    <property type="protein sequence ID" value="ACHR000147-PA"/>
    <property type="gene ID" value="ACHR000147"/>
</dbReference>
<dbReference type="PANTHER" id="PTHR19282:SF482">
    <property type="entry name" value="FI23944P1-RELATED"/>
    <property type="match status" value="1"/>
</dbReference>
<dbReference type="VEuPathDB" id="VectorBase:ACHR000147"/>
<keyword evidence="7" id="KW-1185">Reference proteome</keyword>
<dbReference type="SUPFAM" id="SSF48652">
    <property type="entry name" value="Tetraspanin"/>
    <property type="match status" value="1"/>
</dbReference>
<evidence type="ECO:0000256" key="5">
    <source>
        <dbReference type="SAM" id="Phobius"/>
    </source>
</evidence>
<feature type="transmembrane region" description="Helical" evidence="5">
    <location>
        <begin position="44"/>
        <end position="63"/>
    </location>
</feature>
<dbReference type="InterPro" id="IPR018499">
    <property type="entry name" value="Tetraspanin/Peripherin"/>
</dbReference>
<evidence type="ECO:0000313" key="7">
    <source>
        <dbReference type="Proteomes" id="UP000075881"/>
    </source>
</evidence>
<feature type="transmembrane region" description="Helical" evidence="5">
    <location>
        <begin position="75"/>
        <end position="100"/>
    </location>
</feature>
<feature type="transmembrane region" description="Helical" evidence="5">
    <location>
        <begin position="234"/>
        <end position="256"/>
    </location>
</feature>
<evidence type="ECO:0000256" key="4">
    <source>
        <dbReference type="ARBA" id="ARBA00023136"/>
    </source>
</evidence>
<keyword evidence="4 5" id="KW-0472">Membrane</keyword>
<dbReference type="Pfam" id="PF00335">
    <property type="entry name" value="Tetraspanin"/>
    <property type="match status" value="1"/>
</dbReference>
<sequence length="286" mass="33018">MKDLNPSGGWSKKWIKIFLCMICTMLCVSDDGMLNEKECQLFSFLQYLGVLLLTIGTVSRIQYERLDVLMDIRMYRLILFLMLVGMLCLVLAFIGFLGTLRENRPVLYTFCSLLVVFSLMECTVAFIGYTQQNHMEKEMESNLWLSVNQYPVDVSWQPYVDSYQMQLKCCGVHNYTDWFMAMPPEDLTEDDKDLIAQLVPLSCCDLADNTQCTIYQSGCHSKVYDILYETGNTVITNSLGTVLLQLFGSIFAFFLVRKLRLFTLTDEELFHAGKRNPFAYEKMQSI</sequence>
<evidence type="ECO:0000256" key="3">
    <source>
        <dbReference type="ARBA" id="ARBA00022989"/>
    </source>
</evidence>
<feature type="transmembrane region" description="Helical" evidence="5">
    <location>
        <begin position="14"/>
        <end position="32"/>
    </location>
</feature>
<dbReference type="Gene3D" id="1.10.1450.10">
    <property type="entry name" value="Tetraspanin"/>
    <property type="match status" value="1"/>
</dbReference>
<reference evidence="6" key="2">
    <citation type="submission" date="2020-05" db="UniProtKB">
        <authorList>
            <consortium name="EnsemblMetazoa"/>
        </authorList>
    </citation>
    <scope>IDENTIFICATION</scope>
    <source>
        <strain evidence="6">ACHKN1017</strain>
    </source>
</reference>
<keyword evidence="2 5" id="KW-0812">Transmembrane</keyword>
<comment type="subcellular location">
    <subcellularLocation>
        <location evidence="1">Membrane</location>
        <topology evidence="1">Multi-pass membrane protein</topology>
    </subcellularLocation>
</comment>
<dbReference type="PRINTS" id="PR00259">
    <property type="entry name" value="TMFOUR"/>
</dbReference>
<evidence type="ECO:0000313" key="6">
    <source>
        <dbReference type="EnsemblMetazoa" id="ACHR000147-PA"/>
    </source>
</evidence>
<dbReference type="STRING" id="43041.A0A182JNR3"/>
<accession>A0A182JNR3</accession>
<dbReference type="Proteomes" id="UP000075881">
    <property type="component" value="Unassembled WGS sequence"/>
</dbReference>
<evidence type="ECO:0000256" key="2">
    <source>
        <dbReference type="ARBA" id="ARBA00022692"/>
    </source>
</evidence>
<reference evidence="7" key="1">
    <citation type="submission" date="2013-03" db="EMBL/GenBank/DDBJ databases">
        <title>The Genome Sequence of Anopheles christyi ACHKN1017.</title>
        <authorList>
            <consortium name="The Broad Institute Genomics Platform"/>
            <person name="Neafsey D.E."/>
            <person name="Besansky N."/>
            <person name="Walker B."/>
            <person name="Young S.K."/>
            <person name="Zeng Q."/>
            <person name="Gargeya S."/>
            <person name="Fitzgerald M."/>
            <person name="Haas B."/>
            <person name="Abouelleil A."/>
            <person name="Allen A.W."/>
            <person name="Alvarado L."/>
            <person name="Arachchi H.M."/>
            <person name="Berlin A.M."/>
            <person name="Chapman S.B."/>
            <person name="Gainer-Dewar J."/>
            <person name="Goldberg J."/>
            <person name="Griggs A."/>
            <person name="Gujja S."/>
            <person name="Hansen M."/>
            <person name="Howarth C."/>
            <person name="Imamovic A."/>
            <person name="Ireland A."/>
            <person name="Larimer J."/>
            <person name="McCowan C."/>
            <person name="Murphy C."/>
            <person name="Pearson M."/>
            <person name="Poon T.W."/>
            <person name="Priest M."/>
            <person name="Roberts A."/>
            <person name="Saif S."/>
            <person name="Shea T."/>
            <person name="Sisk P."/>
            <person name="Sykes S."/>
            <person name="Wortman J."/>
            <person name="Nusbaum C."/>
            <person name="Birren B."/>
        </authorList>
    </citation>
    <scope>NUCLEOTIDE SEQUENCE [LARGE SCALE GENOMIC DNA]</scope>
    <source>
        <strain evidence="7">ACHKN1017</strain>
    </source>
</reference>
<feature type="transmembrane region" description="Helical" evidence="5">
    <location>
        <begin position="107"/>
        <end position="129"/>
    </location>
</feature>
<name>A0A182JNR3_9DIPT</name>
<dbReference type="InterPro" id="IPR008952">
    <property type="entry name" value="Tetraspanin_EC2_sf"/>
</dbReference>
<dbReference type="PANTHER" id="PTHR19282">
    <property type="entry name" value="TETRASPANIN"/>
    <property type="match status" value="1"/>
</dbReference>
<dbReference type="AlphaFoldDB" id="A0A182JNR3"/>
<keyword evidence="3 5" id="KW-1133">Transmembrane helix</keyword>